<dbReference type="RefSeq" id="WP_088904181.1">
    <property type="nucleotide sequence ID" value="NZ_CP022272.1"/>
</dbReference>
<dbReference type="InterPro" id="IPR005467">
    <property type="entry name" value="His_kinase_dom"/>
</dbReference>
<evidence type="ECO:0000256" key="10">
    <source>
        <dbReference type="ARBA" id="ARBA00023136"/>
    </source>
</evidence>
<accession>A0AAC9TXP5</accession>
<evidence type="ECO:0000256" key="6">
    <source>
        <dbReference type="ARBA" id="ARBA00022692"/>
    </source>
</evidence>
<gene>
    <name evidence="14" type="ORF">CFF01_05910</name>
</gene>
<feature type="domain" description="Histidine kinase" evidence="12">
    <location>
        <begin position="273"/>
        <end position="468"/>
    </location>
</feature>
<keyword evidence="4" id="KW-0597">Phosphoprotein</keyword>
<keyword evidence="6 11" id="KW-0812">Transmembrane</keyword>
<dbReference type="AlphaFoldDB" id="A0AAC9TXP5"/>
<dbReference type="PROSITE" id="PS50109">
    <property type="entry name" value="HIS_KIN"/>
    <property type="match status" value="1"/>
</dbReference>
<dbReference type="PANTHER" id="PTHR45436">
    <property type="entry name" value="SENSOR HISTIDINE KINASE YKOH"/>
    <property type="match status" value="1"/>
</dbReference>
<feature type="transmembrane region" description="Helical" evidence="11">
    <location>
        <begin position="194"/>
        <end position="215"/>
    </location>
</feature>
<dbReference type="GO" id="GO:0000160">
    <property type="term" value="P:phosphorelay signal transduction system"/>
    <property type="evidence" value="ECO:0007669"/>
    <property type="project" value="UniProtKB-KW"/>
</dbReference>
<evidence type="ECO:0000256" key="5">
    <source>
        <dbReference type="ARBA" id="ARBA00022679"/>
    </source>
</evidence>
<dbReference type="EC" id="2.7.13.3" evidence="3"/>
<dbReference type="GO" id="GO:0005524">
    <property type="term" value="F:ATP binding"/>
    <property type="evidence" value="ECO:0007669"/>
    <property type="project" value="UniProtKB-KW"/>
</dbReference>
<keyword evidence="8 11" id="KW-1133">Transmembrane helix</keyword>
<dbReference type="PANTHER" id="PTHR45436:SF4">
    <property type="entry name" value="SENSOR PROTEIN PHOQ"/>
    <property type="match status" value="1"/>
</dbReference>
<dbReference type="InterPro" id="IPR004358">
    <property type="entry name" value="Sig_transdc_His_kin-like_C"/>
</dbReference>
<dbReference type="Gene3D" id="3.30.565.10">
    <property type="entry name" value="Histidine kinase-like ATPase, C-terminal domain"/>
    <property type="match status" value="1"/>
</dbReference>
<evidence type="ECO:0000313" key="14">
    <source>
        <dbReference type="EMBL" id="ASJ96155.1"/>
    </source>
</evidence>
<keyword evidence="10 11" id="KW-0472">Membrane</keyword>
<proteinExistence type="predicted"/>
<dbReference type="Gene3D" id="1.10.287.130">
    <property type="match status" value="1"/>
</dbReference>
<dbReference type="InterPro" id="IPR003660">
    <property type="entry name" value="HAMP_dom"/>
</dbReference>
<sequence>MSSQRAPQGKLNSLRVRLIISALLLILLLLPTIGFTLNNAFKQQVLNNVNEQLSAYLYSVLAVTEMEDGKLYMPEALLENQFNVIGSGLYAIIVRQNNNLTDSDRQGDGATDNAPLWSSNSFLGLSLTAPLPHPKVGRSEFGNITVEGKPHLIYSFSVRFAPTEPQSLSAPITVHIIKDLAGVEQQQQAFSQHLWTWLFILTAVLLATQFAWLAWTLKPLARFKEELGQVQRGEAQQLSGHYPNELQDVAKQLNTLLSTEQRQRSRYRNALSDLAHSLKTPLAVIQSQKDLSATSQEQVSQINRTIGHQLKRAQSAAGNAWHLGIKVNQVSDKLLRTLVKIHPDVQLNYGKVPDNQDIFYGDQSDLTEMLGNLLDNACKAAQSRVELSVESRSGKLIISVEDDGQGISPAQRQTILERGKRADTYAKGHGIGLAIVRDLVDSYQGSLSIDESKSLGGAKFELMFEQQFAS</sequence>
<evidence type="ECO:0000259" key="13">
    <source>
        <dbReference type="PROSITE" id="PS50885"/>
    </source>
</evidence>
<dbReference type="EMBL" id="CP022272">
    <property type="protein sequence ID" value="ASJ96155.1"/>
    <property type="molecule type" value="Genomic_DNA"/>
</dbReference>
<comment type="catalytic activity">
    <reaction evidence="1">
        <text>ATP + protein L-histidine = ADP + protein N-phospho-L-histidine.</text>
        <dbReference type="EC" id="2.7.13.3"/>
    </reaction>
</comment>
<dbReference type="InterPro" id="IPR050428">
    <property type="entry name" value="TCS_sensor_his_kinase"/>
</dbReference>
<evidence type="ECO:0000256" key="9">
    <source>
        <dbReference type="ARBA" id="ARBA00023012"/>
    </source>
</evidence>
<evidence type="ECO:0000313" key="15">
    <source>
        <dbReference type="Proteomes" id="UP000198233"/>
    </source>
</evidence>
<keyword evidence="9" id="KW-0902">Two-component regulatory system</keyword>
<evidence type="ECO:0000256" key="11">
    <source>
        <dbReference type="SAM" id="Phobius"/>
    </source>
</evidence>
<comment type="subcellular location">
    <subcellularLocation>
        <location evidence="2">Membrane</location>
    </subcellularLocation>
</comment>
<dbReference type="GO" id="GO:0004673">
    <property type="term" value="F:protein histidine kinase activity"/>
    <property type="evidence" value="ECO:0007669"/>
    <property type="project" value="UniProtKB-EC"/>
</dbReference>
<keyword evidence="7" id="KW-0418">Kinase</keyword>
<evidence type="ECO:0000259" key="12">
    <source>
        <dbReference type="PROSITE" id="PS50109"/>
    </source>
</evidence>
<evidence type="ECO:0000256" key="1">
    <source>
        <dbReference type="ARBA" id="ARBA00000085"/>
    </source>
</evidence>
<evidence type="ECO:0000256" key="4">
    <source>
        <dbReference type="ARBA" id="ARBA00022553"/>
    </source>
</evidence>
<dbReference type="InterPro" id="IPR036890">
    <property type="entry name" value="HATPase_C_sf"/>
</dbReference>
<keyword evidence="14" id="KW-0547">Nucleotide-binding</keyword>
<dbReference type="SMART" id="SM00387">
    <property type="entry name" value="HATPase_c"/>
    <property type="match status" value="1"/>
</dbReference>
<dbReference type="InterPro" id="IPR003594">
    <property type="entry name" value="HATPase_dom"/>
</dbReference>
<name>A0AAC9TXP5_9GAMM</name>
<evidence type="ECO:0000256" key="2">
    <source>
        <dbReference type="ARBA" id="ARBA00004370"/>
    </source>
</evidence>
<dbReference type="SUPFAM" id="SSF55874">
    <property type="entry name" value="ATPase domain of HSP90 chaperone/DNA topoisomerase II/histidine kinase"/>
    <property type="match status" value="1"/>
</dbReference>
<dbReference type="PROSITE" id="PS50885">
    <property type="entry name" value="HAMP"/>
    <property type="match status" value="1"/>
</dbReference>
<keyword evidence="14" id="KW-0067">ATP-binding</keyword>
<evidence type="ECO:0000256" key="3">
    <source>
        <dbReference type="ARBA" id="ARBA00012438"/>
    </source>
</evidence>
<dbReference type="Pfam" id="PF02518">
    <property type="entry name" value="HATPase_c"/>
    <property type="match status" value="1"/>
</dbReference>
<evidence type="ECO:0000256" key="7">
    <source>
        <dbReference type="ARBA" id="ARBA00022777"/>
    </source>
</evidence>
<dbReference type="Proteomes" id="UP000198233">
    <property type="component" value="Chromosome"/>
</dbReference>
<organism evidence="14 15">
    <name type="scientific">Shewanella marisflavi</name>
    <dbReference type="NCBI Taxonomy" id="260364"/>
    <lineage>
        <taxon>Bacteria</taxon>
        <taxon>Pseudomonadati</taxon>
        <taxon>Pseudomonadota</taxon>
        <taxon>Gammaproteobacteria</taxon>
        <taxon>Alteromonadales</taxon>
        <taxon>Shewanellaceae</taxon>
        <taxon>Shewanella</taxon>
    </lineage>
</organism>
<protein>
    <recommendedName>
        <fullName evidence="3">histidine kinase</fullName>
        <ecNumber evidence="3">2.7.13.3</ecNumber>
    </recommendedName>
</protein>
<dbReference type="GO" id="GO:0005886">
    <property type="term" value="C:plasma membrane"/>
    <property type="evidence" value="ECO:0007669"/>
    <property type="project" value="TreeGrafter"/>
</dbReference>
<dbReference type="PRINTS" id="PR00344">
    <property type="entry name" value="BCTRLSENSOR"/>
</dbReference>
<evidence type="ECO:0000256" key="8">
    <source>
        <dbReference type="ARBA" id="ARBA00022989"/>
    </source>
</evidence>
<feature type="domain" description="HAMP" evidence="13">
    <location>
        <begin position="214"/>
        <end position="265"/>
    </location>
</feature>
<keyword evidence="5" id="KW-0808">Transferase</keyword>
<reference evidence="14 15" key="1">
    <citation type="submission" date="2017-06" db="EMBL/GenBank/DDBJ databases">
        <title>Complete genome sequence of Shewanella marisflavi EP1 associated with anaerobic 2,4-dinitrotoluene reduction and salt tolerance.</title>
        <authorList>
            <person name="Huang J."/>
        </authorList>
    </citation>
    <scope>NUCLEOTIDE SEQUENCE [LARGE SCALE GENOMIC DNA]</scope>
    <source>
        <strain evidence="14 15">EP1</strain>
    </source>
</reference>
<dbReference type="KEGG" id="smav:CFF01_05910"/>